<protein>
    <submittedName>
        <fullName evidence="2">Uncharacterized protein</fullName>
    </submittedName>
</protein>
<name>A0A0A9FN07_ARUDO</name>
<reference evidence="2" key="1">
    <citation type="submission" date="2014-09" db="EMBL/GenBank/DDBJ databases">
        <authorList>
            <person name="Magalhaes I.L.F."/>
            <person name="Oliveira U."/>
            <person name="Santos F.R."/>
            <person name="Vidigal T.H.D.A."/>
            <person name="Brescovit A.D."/>
            <person name="Santos A.J."/>
        </authorList>
    </citation>
    <scope>NUCLEOTIDE SEQUENCE</scope>
    <source>
        <tissue evidence="2">Shoot tissue taken approximately 20 cm above the soil surface</tissue>
    </source>
</reference>
<dbReference type="AlphaFoldDB" id="A0A0A9FN07"/>
<dbReference type="EMBL" id="GBRH01186215">
    <property type="protein sequence ID" value="JAE11681.1"/>
    <property type="molecule type" value="Transcribed_RNA"/>
</dbReference>
<reference evidence="2" key="2">
    <citation type="journal article" date="2015" name="Data Brief">
        <title>Shoot transcriptome of the giant reed, Arundo donax.</title>
        <authorList>
            <person name="Barrero R.A."/>
            <person name="Guerrero F.D."/>
            <person name="Moolhuijzen P."/>
            <person name="Goolsby J.A."/>
            <person name="Tidwell J."/>
            <person name="Bellgard S.E."/>
            <person name="Bellgard M.I."/>
        </authorList>
    </citation>
    <scope>NUCLEOTIDE SEQUENCE</scope>
    <source>
        <tissue evidence="2">Shoot tissue taken approximately 20 cm above the soil surface</tissue>
    </source>
</reference>
<proteinExistence type="predicted"/>
<organism evidence="2">
    <name type="scientific">Arundo donax</name>
    <name type="common">Giant reed</name>
    <name type="synonym">Donax arundinaceus</name>
    <dbReference type="NCBI Taxonomy" id="35708"/>
    <lineage>
        <taxon>Eukaryota</taxon>
        <taxon>Viridiplantae</taxon>
        <taxon>Streptophyta</taxon>
        <taxon>Embryophyta</taxon>
        <taxon>Tracheophyta</taxon>
        <taxon>Spermatophyta</taxon>
        <taxon>Magnoliopsida</taxon>
        <taxon>Liliopsida</taxon>
        <taxon>Poales</taxon>
        <taxon>Poaceae</taxon>
        <taxon>PACMAD clade</taxon>
        <taxon>Arundinoideae</taxon>
        <taxon>Arundineae</taxon>
        <taxon>Arundo</taxon>
    </lineage>
</organism>
<feature type="compositionally biased region" description="Basic and acidic residues" evidence="1">
    <location>
        <begin position="11"/>
        <end position="22"/>
    </location>
</feature>
<evidence type="ECO:0000256" key="1">
    <source>
        <dbReference type="SAM" id="MobiDB-lite"/>
    </source>
</evidence>
<accession>A0A0A9FN07</accession>
<sequence length="22" mass="2550">MSPQLWQHKKPAVEKGNKNTNN</sequence>
<evidence type="ECO:0000313" key="2">
    <source>
        <dbReference type="EMBL" id="JAE11681.1"/>
    </source>
</evidence>
<feature type="region of interest" description="Disordered" evidence="1">
    <location>
        <begin position="1"/>
        <end position="22"/>
    </location>
</feature>